<dbReference type="Proteomes" id="UP000029507">
    <property type="component" value="Chromosome"/>
</dbReference>
<name>A0A089LUG1_9BACL</name>
<dbReference type="KEGG" id="pste:PSTEL_12360"/>
<dbReference type="HOGENOM" id="CLU_2035718_0_0_9"/>
<dbReference type="AlphaFoldDB" id="A0A089LUG1"/>
<protein>
    <submittedName>
        <fullName evidence="1">Uncharacterized protein</fullName>
    </submittedName>
</protein>
<keyword evidence="2" id="KW-1185">Reference proteome</keyword>
<accession>A0A089LUG1</accession>
<dbReference type="EMBL" id="CP009286">
    <property type="protein sequence ID" value="AIQ63760.1"/>
    <property type="molecule type" value="Genomic_DNA"/>
</dbReference>
<gene>
    <name evidence="1" type="ORF">PSTEL_12360</name>
</gene>
<organism evidence="1 2">
    <name type="scientific">Paenibacillus stellifer</name>
    <dbReference type="NCBI Taxonomy" id="169760"/>
    <lineage>
        <taxon>Bacteria</taxon>
        <taxon>Bacillati</taxon>
        <taxon>Bacillota</taxon>
        <taxon>Bacilli</taxon>
        <taxon>Bacillales</taxon>
        <taxon>Paenibacillaceae</taxon>
        <taxon>Paenibacillus</taxon>
    </lineage>
</organism>
<evidence type="ECO:0000313" key="2">
    <source>
        <dbReference type="Proteomes" id="UP000029507"/>
    </source>
</evidence>
<evidence type="ECO:0000313" key="1">
    <source>
        <dbReference type="EMBL" id="AIQ63760.1"/>
    </source>
</evidence>
<sequence>MKKWGYSGFGRTSSGAGGSLERSHPVRMISADLEQTLIAIMSELGNSEDVKIRRLSVGIRPAVAVAVVRLSTLADSVTINDFVIGSLLKFDRIIPEEYGEKPEGLQNMMLERMLKSGEATV</sequence>
<reference evidence="1 2" key="1">
    <citation type="submission" date="2014-08" db="EMBL/GenBank/DDBJ databases">
        <title>Comparative genomics of the Paenibacillus odorifer group.</title>
        <authorList>
            <person name="den Bakker H.C."/>
            <person name="Tsai Y.-C."/>
            <person name="Martin N."/>
            <person name="Korlach J."/>
            <person name="Wiedmann M."/>
        </authorList>
    </citation>
    <scope>NUCLEOTIDE SEQUENCE [LARGE SCALE GENOMIC DNA]</scope>
    <source>
        <strain evidence="1 2">DSM 14472</strain>
    </source>
</reference>
<proteinExistence type="predicted"/>
<dbReference type="RefSeq" id="WP_038695525.1">
    <property type="nucleotide sequence ID" value="NZ_CP009286.1"/>
</dbReference>